<dbReference type="EMBL" id="VRMN01000001">
    <property type="protein sequence ID" value="KAA8499868.1"/>
    <property type="molecule type" value="Genomic_DNA"/>
</dbReference>
<dbReference type="OrthoDB" id="205546at2759"/>
<dbReference type="Proteomes" id="UP000324585">
    <property type="component" value="Unassembled WGS sequence"/>
</dbReference>
<organism evidence="2 3">
    <name type="scientific">Porphyridium purpureum</name>
    <name type="common">Red alga</name>
    <name type="synonym">Porphyridium cruentum</name>
    <dbReference type="NCBI Taxonomy" id="35688"/>
    <lineage>
        <taxon>Eukaryota</taxon>
        <taxon>Rhodophyta</taxon>
        <taxon>Bangiophyceae</taxon>
        <taxon>Porphyridiales</taxon>
        <taxon>Porphyridiaceae</taxon>
        <taxon>Porphyridium</taxon>
    </lineage>
</organism>
<name>A0A5J4Z9Q2_PORPP</name>
<feature type="transmembrane region" description="Helical" evidence="1">
    <location>
        <begin position="167"/>
        <end position="185"/>
    </location>
</feature>
<protein>
    <submittedName>
        <fullName evidence="2">Uncharacterized protein</fullName>
    </submittedName>
</protein>
<reference evidence="3" key="1">
    <citation type="journal article" date="2019" name="Nat. Commun.">
        <title>Expansion of phycobilisome linker gene families in mesophilic red algae.</title>
        <authorList>
            <person name="Lee J."/>
            <person name="Kim D."/>
            <person name="Bhattacharya D."/>
            <person name="Yoon H.S."/>
        </authorList>
    </citation>
    <scope>NUCLEOTIDE SEQUENCE [LARGE SCALE GENOMIC DNA]</scope>
    <source>
        <strain evidence="3">CCMP 1328</strain>
    </source>
</reference>
<keyword evidence="1" id="KW-0472">Membrane</keyword>
<keyword evidence="3" id="KW-1185">Reference proteome</keyword>
<dbReference type="PANTHER" id="PTHR36774:SF1">
    <property type="entry name" value="INSULIN-INDUCED PROTEIN"/>
    <property type="match status" value="1"/>
</dbReference>
<comment type="caution">
    <text evidence="2">The sequence shown here is derived from an EMBL/GenBank/DDBJ whole genome shotgun (WGS) entry which is preliminary data.</text>
</comment>
<evidence type="ECO:0000313" key="3">
    <source>
        <dbReference type="Proteomes" id="UP000324585"/>
    </source>
</evidence>
<gene>
    <name evidence="2" type="ORF">FVE85_7453</name>
</gene>
<accession>A0A5J4Z9Q2</accession>
<feature type="transmembrane region" description="Helical" evidence="1">
    <location>
        <begin position="141"/>
        <end position="161"/>
    </location>
</feature>
<keyword evidence="1" id="KW-0812">Transmembrane</keyword>
<evidence type="ECO:0000313" key="2">
    <source>
        <dbReference type="EMBL" id="KAA8499868.1"/>
    </source>
</evidence>
<sequence length="401" mass="43516">MPFFPAESCTTCFVTGGLRPVRRRLSQVRPTVLRCCSPRISSYPSSARWLRVSALNVLSGAALGPCLDNYHSAFGLLRYVTPLHVGTSAGAITTTWWTPLLFGFAGLTIGGGTLVLDILLTRVGDHDKGKVNMPKRASVPNVLLTISAFSGIYYMSGYLYACGMDKTDISVVLWLLTFLEFGSLVRALDVSLMAMSLLTMIAGPAAEAALIHYGHLYTYAVTDANGVIPWLILPRDRTSGCAASVAKAKSEVPPPINLRFVRVSSCIKSFAHSVASSRNCRALCPSRRDLSFATFDVITLAAIIRARKSTGVTTTMVHAAGVTEGCSLVILVVFARGCLHSLQNADDRHAVDRRAARVCQNNIEIATNNEITTKLMWILLMCTIAVLAGKDLFRIPQQRSW</sequence>
<keyword evidence="1" id="KW-1133">Transmembrane helix</keyword>
<dbReference type="PANTHER" id="PTHR36774">
    <property type="entry name" value="INSULIN-INDUCED PROTEIN"/>
    <property type="match status" value="1"/>
</dbReference>
<evidence type="ECO:0000256" key="1">
    <source>
        <dbReference type="SAM" id="Phobius"/>
    </source>
</evidence>
<dbReference type="AlphaFoldDB" id="A0A5J4Z9Q2"/>
<proteinExistence type="predicted"/>
<feature type="transmembrane region" description="Helical" evidence="1">
    <location>
        <begin position="96"/>
        <end position="120"/>
    </location>
</feature>